<dbReference type="AlphaFoldDB" id="A0A9Q0Y0C8"/>
<dbReference type="PANTHER" id="PTHR22972:SF3">
    <property type="entry name" value="INACTIVE TYROSINE-PROTEIN KINASE PRAG1"/>
    <property type="match status" value="1"/>
</dbReference>
<organism evidence="2 3">
    <name type="scientific">Phrynocephalus forsythii</name>
    <dbReference type="NCBI Taxonomy" id="171643"/>
    <lineage>
        <taxon>Eukaryota</taxon>
        <taxon>Metazoa</taxon>
        <taxon>Chordata</taxon>
        <taxon>Craniata</taxon>
        <taxon>Vertebrata</taxon>
        <taxon>Euteleostomi</taxon>
        <taxon>Lepidosauria</taxon>
        <taxon>Squamata</taxon>
        <taxon>Bifurcata</taxon>
        <taxon>Unidentata</taxon>
        <taxon>Episquamata</taxon>
        <taxon>Toxicofera</taxon>
        <taxon>Iguania</taxon>
        <taxon>Acrodonta</taxon>
        <taxon>Agamidae</taxon>
        <taxon>Agaminae</taxon>
        <taxon>Phrynocephalus</taxon>
    </lineage>
</organism>
<name>A0A9Q0Y0C8_9SAUR</name>
<dbReference type="PANTHER" id="PTHR22972">
    <property type="entry name" value="SERINE/THREONINE PROTEIN KINASE"/>
    <property type="match status" value="1"/>
</dbReference>
<protein>
    <submittedName>
        <fullName evidence="2">Uncharacterized protein</fullName>
    </submittedName>
</protein>
<sequence>MKQEDLKMSVCNEFVEHVWKPGSCKNCFCPRNFHQLQTPPLDLGGSRGLRQDLNGSGAKVENTPLEDDGVISLLYSKPTIAVKPTMITSDVADVWAEGNLNADNSQVSKRVASRKHILMKSGEEQRACINNFSNNITRKAIIQNTSNDYTACQSPSFLSQFDVESKAERNNSFRNMTFLTDVGTHEDCIDVPRKETSAFPYLGICHKSSVVNDRYVGSAVDSEKYPPICQRGELSFSENASVPCAPDIESEGGEYCSIAEYCGQSNIHKSLVNTRIKVPWLANENCPSDTLGQDTTVNAGSKSCRVNFSEEENRILNSDLGLQKQVRPSHDYVYNPLTDTVIFPLDSELKSRNPFDLPQGNSCCPLVKEFKQTEKKLVENVSNSAEHELSFQGTLRVSLSMLRVQKRKRHS</sequence>
<proteinExistence type="inferred from homology"/>
<evidence type="ECO:0000313" key="3">
    <source>
        <dbReference type="Proteomes" id="UP001142489"/>
    </source>
</evidence>
<comment type="caution">
    <text evidence="2">The sequence shown here is derived from an EMBL/GenBank/DDBJ whole genome shotgun (WGS) entry which is preliminary data.</text>
</comment>
<dbReference type="EMBL" id="JAPFRF010000004">
    <property type="protein sequence ID" value="KAJ7335738.1"/>
    <property type="molecule type" value="Genomic_DNA"/>
</dbReference>
<evidence type="ECO:0000313" key="2">
    <source>
        <dbReference type="EMBL" id="KAJ7335738.1"/>
    </source>
</evidence>
<evidence type="ECO:0000256" key="1">
    <source>
        <dbReference type="ARBA" id="ARBA00038349"/>
    </source>
</evidence>
<dbReference type="GO" id="GO:0004672">
    <property type="term" value="F:protein kinase activity"/>
    <property type="evidence" value="ECO:0007669"/>
    <property type="project" value="TreeGrafter"/>
</dbReference>
<gene>
    <name evidence="2" type="ORF">JRQ81_013679</name>
</gene>
<dbReference type="OrthoDB" id="9886644at2759"/>
<reference evidence="2" key="1">
    <citation type="journal article" date="2023" name="DNA Res.">
        <title>Chromosome-level genome assembly of Phrynocephalus forsythii using third-generation DNA sequencing and Hi-C analysis.</title>
        <authorList>
            <person name="Qi Y."/>
            <person name="Zhao W."/>
            <person name="Zhao Y."/>
            <person name="Niu C."/>
            <person name="Cao S."/>
            <person name="Zhang Y."/>
        </authorList>
    </citation>
    <scope>NUCLEOTIDE SEQUENCE</scope>
    <source>
        <tissue evidence="2">Muscle</tissue>
    </source>
</reference>
<accession>A0A9Q0Y0C8</accession>
<keyword evidence="3" id="KW-1185">Reference proteome</keyword>
<comment type="similarity">
    <text evidence="1">Belongs to the protein kinase superfamily.</text>
</comment>
<dbReference type="Proteomes" id="UP001142489">
    <property type="component" value="Unassembled WGS sequence"/>
</dbReference>
<dbReference type="InterPro" id="IPR051511">
    <property type="entry name" value="MitoQC_Scaffold_Kinases"/>
</dbReference>